<dbReference type="PANTHER" id="PTHR42756:SF1">
    <property type="entry name" value="TRANSCRIPTIONAL REPRESSOR OF EMRAB OPERON"/>
    <property type="match status" value="1"/>
</dbReference>
<reference evidence="5 6" key="1">
    <citation type="journal article" date="2013" name="PLoS ONE">
        <title>Comparative Genomic Characterization of Three Streptococcus parauberis Strains in Fish Pathogen, as Assessed by Wide-Genome Analyses.</title>
        <authorList>
            <person name="Nho S.W."/>
            <person name="Hikima J."/>
            <person name="Park S.B."/>
            <person name="Jang H.B."/>
            <person name="Cha I.S."/>
            <person name="Yasuike M."/>
            <person name="Nakamura Y."/>
            <person name="Fujiwara A."/>
            <person name="Sano M."/>
            <person name="Kanai K."/>
            <person name="Kondo H."/>
            <person name="Hirono I."/>
            <person name="Takeyama H."/>
            <person name="Aoki T."/>
            <person name="Jung T.S."/>
        </authorList>
    </citation>
    <scope>NUCLEOTIDE SEQUENCE [LARGE SCALE GENOMIC DNA]</scope>
    <source>
        <strain evidence="5 6">KRS-02083</strain>
    </source>
</reference>
<dbReference type="PRINTS" id="PR00598">
    <property type="entry name" value="HTHMARR"/>
</dbReference>
<accession>A0ABN0ISL7</accession>
<gene>
    <name evidence="5" type="ORF">SPJ1_1279</name>
</gene>
<evidence type="ECO:0000313" key="5">
    <source>
        <dbReference type="EMBL" id="EMG25868.1"/>
    </source>
</evidence>
<dbReference type="SUPFAM" id="SSF46785">
    <property type="entry name" value="Winged helix' DNA-binding domain"/>
    <property type="match status" value="1"/>
</dbReference>
<name>A0ABN0ISL7_9STRE</name>
<dbReference type="InterPro" id="IPR036388">
    <property type="entry name" value="WH-like_DNA-bd_sf"/>
</dbReference>
<dbReference type="Proteomes" id="UP000011769">
    <property type="component" value="Unassembled WGS sequence"/>
</dbReference>
<dbReference type="PANTHER" id="PTHR42756">
    <property type="entry name" value="TRANSCRIPTIONAL REGULATOR, MARR"/>
    <property type="match status" value="1"/>
</dbReference>
<keyword evidence="3" id="KW-0804">Transcription</keyword>
<evidence type="ECO:0000313" key="6">
    <source>
        <dbReference type="Proteomes" id="UP000011769"/>
    </source>
</evidence>
<dbReference type="Gene3D" id="1.10.10.10">
    <property type="entry name" value="Winged helix-like DNA-binding domain superfamily/Winged helix DNA-binding domain"/>
    <property type="match status" value="1"/>
</dbReference>
<keyword evidence="1" id="KW-0805">Transcription regulation</keyword>
<dbReference type="InterPro" id="IPR000835">
    <property type="entry name" value="HTH_MarR-typ"/>
</dbReference>
<evidence type="ECO:0000256" key="2">
    <source>
        <dbReference type="ARBA" id="ARBA00023125"/>
    </source>
</evidence>
<keyword evidence="6" id="KW-1185">Reference proteome</keyword>
<protein>
    <submittedName>
        <fullName evidence="5">Transcriptional regulator, marR family</fullName>
    </submittedName>
</protein>
<dbReference type="InterPro" id="IPR036390">
    <property type="entry name" value="WH_DNA-bd_sf"/>
</dbReference>
<dbReference type="EMBL" id="ALYM01000003">
    <property type="protein sequence ID" value="EMG25868.1"/>
    <property type="molecule type" value="Genomic_DNA"/>
</dbReference>
<sequence>MFKIEECLAYFTNKESKLLATELDNRIQPYGLTRVQWMALYHIANNEQISQKQLANLMGSKQPTIAKLLDRMTENGLIQRIQFDKRTNFLDLTSNGREMYTKILPVAERFKNDVVKGIPNEDLLTFQRVMKQMAENIK</sequence>
<dbReference type="SMART" id="SM00347">
    <property type="entry name" value="HTH_MARR"/>
    <property type="match status" value="1"/>
</dbReference>
<dbReference type="PROSITE" id="PS50995">
    <property type="entry name" value="HTH_MARR_2"/>
    <property type="match status" value="1"/>
</dbReference>
<evidence type="ECO:0000256" key="3">
    <source>
        <dbReference type="ARBA" id="ARBA00023163"/>
    </source>
</evidence>
<feature type="domain" description="HTH marR-type" evidence="4">
    <location>
        <begin position="1"/>
        <end position="135"/>
    </location>
</feature>
<dbReference type="Pfam" id="PF12802">
    <property type="entry name" value="MarR_2"/>
    <property type="match status" value="1"/>
</dbReference>
<dbReference type="RefSeq" id="WP_003108436.1">
    <property type="nucleotide sequence ID" value="NZ_ALYM01000003.1"/>
</dbReference>
<evidence type="ECO:0000259" key="4">
    <source>
        <dbReference type="PROSITE" id="PS50995"/>
    </source>
</evidence>
<proteinExistence type="predicted"/>
<comment type="caution">
    <text evidence="5">The sequence shown here is derived from an EMBL/GenBank/DDBJ whole genome shotgun (WGS) entry which is preliminary data.</text>
</comment>
<evidence type="ECO:0000256" key="1">
    <source>
        <dbReference type="ARBA" id="ARBA00023015"/>
    </source>
</evidence>
<organism evidence="5 6">
    <name type="scientific">Streptococcus parauberis KRS-02083</name>
    <dbReference type="NCBI Taxonomy" id="1207545"/>
    <lineage>
        <taxon>Bacteria</taxon>
        <taxon>Bacillati</taxon>
        <taxon>Bacillota</taxon>
        <taxon>Bacilli</taxon>
        <taxon>Lactobacillales</taxon>
        <taxon>Streptococcaceae</taxon>
        <taxon>Streptococcus</taxon>
    </lineage>
</organism>
<keyword evidence="2" id="KW-0238">DNA-binding</keyword>